<dbReference type="EMBL" id="CP002780">
    <property type="protein sequence ID" value="AEG61411.1"/>
    <property type="molecule type" value="Genomic_DNA"/>
</dbReference>
<dbReference type="KEGG" id="dru:Desru_3202"/>
<feature type="transmembrane region" description="Helical" evidence="1">
    <location>
        <begin position="52"/>
        <end position="74"/>
    </location>
</feature>
<dbReference type="Proteomes" id="UP000009234">
    <property type="component" value="Chromosome"/>
</dbReference>
<dbReference type="OrthoDB" id="9906174at2"/>
<protein>
    <recommendedName>
        <fullName evidence="4">2TM domain-containing protein</fullName>
    </recommendedName>
</protein>
<evidence type="ECO:0000313" key="2">
    <source>
        <dbReference type="EMBL" id="AEG61411.1"/>
    </source>
</evidence>
<proteinExistence type="predicted"/>
<gene>
    <name evidence="2" type="ordered locus">Desru_3202</name>
</gene>
<keyword evidence="1" id="KW-0812">Transmembrane</keyword>
<dbReference type="HOGENOM" id="CLU_2449824_0_0_9"/>
<evidence type="ECO:0008006" key="4">
    <source>
        <dbReference type="Google" id="ProtNLM"/>
    </source>
</evidence>
<keyword evidence="3" id="KW-1185">Reference proteome</keyword>
<sequence>MDNDEKFISKWKPIHEKTMVKYVLQESLIILLILVFLNVVLYWIYQPVSKDAIYWVVVINTFSFLIIIVGRVLCWLKGEKRYRNIINNK</sequence>
<dbReference type="RefSeq" id="WP_013843159.1">
    <property type="nucleotide sequence ID" value="NC_015589.1"/>
</dbReference>
<evidence type="ECO:0000256" key="1">
    <source>
        <dbReference type="SAM" id="Phobius"/>
    </source>
</evidence>
<dbReference type="AlphaFoldDB" id="F6DV14"/>
<accession>F6DV14</accession>
<feature type="transmembrane region" description="Helical" evidence="1">
    <location>
        <begin position="27"/>
        <end position="46"/>
    </location>
</feature>
<evidence type="ECO:0000313" key="3">
    <source>
        <dbReference type="Proteomes" id="UP000009234"/>
    </source>
</evidence>
<reference evidence="2 3" key="2">
    <citation type="journal article" date="2012" name="Stand. Genomic Sci.">
        <title>Complete genome sequence of the sulfate-reducing firmicute Desulfotomaculum ruminis type strain (DL(T)).</title>
        <authorList>
            <person name="Spring S."/>
            <person name="Visser M."/>
            <person name="Lu M."/>
            <person name="Copeland A."/>
            <person name="Lapidus A."/>
            <person name="Lucas S."/>
            <person name="Cheng J.F."/>
            <person name="Han C."/>
            <person name="Tapia R."/>
            <person name="Goodwin L.A."/>
            <person name="Pitluck S."/>
            <person name="Ivanova N."/>
            <person name="Land M."/>
            <person name="Hauser L."/>
            <person name="Larimer F."/>
            <person name="Rohde M."/>
            <person name="Goker M."/>
            <person name="Detter J.C."/>
            <person name="Kyrpides N.C."/>
            <person name="Woyke T."/>
            <person name="Schaap P.J."/>
            <person name="Plugge C.M."/>
            <person name="Muyzer G."/>
            <person name="Kuever J."/>
            <person name="Pereira I.A."/>
            <person name="Parshina S.N."/>
            <person name="Bernier-Latmani R."/>
            <person name="Stams A.J."/>
            <person name="Klenk H.P."/>
        </authorList>
    </citation>
    <scope>NUCLEOTIDE SEQUENCE [LARGE SCALE GENOMIC DNA]</scope>
    <source>
        <strain evidence="3">ATCC 23193 / DSM 2154 / NCIB 8452 / DL</strain>
    </source>
</reference>
<keyword evidence="1" id="KW-0472">Membrane</keyword>
<keyword evidence="1" id="KW-1133">Transmembrane helix</keyword>
<reference evidence="3" key="1">
    <citation type="submission" date="2011-05" db="EMBL/GenBank/DDBJ databases">
        <title>Complete sequence of Desulfotomaculum ruminis DSM 2154.</title>
        <authorList>
            <person name="Lucas S."/>
            <person name="Copeland A."/>
            <person name="Lapidus A."/>
            <person name="Cheng J.-F."/>
            <person name="Goodwin L."/>
            <person name="Pitluck S."/>
            <person name="Lu M."/>
            <person name="Detter J.C."/>
            <person name="Han C."/>
            <person name="Tapia R."/>
            <person name="Land M."/>
            <person name="Hauser L."/>
            <person name="Kyrpides N."/>
            <person name="Ivanova N."/>
            <person name="Mikhailova N."/>
            <person name="Pagani I."/>
            <person name="Stams A.J.M."/>
            <person name="Plugge C.M."/>
            <person name="Muyzer G."/>
            <person name="Kuever J."/>
            <person name="Parshina S.N."/>
            <person name="Ivanova A.E."/>
            <person name="Nazina T.N."/>
            <person name="Brambilla E."/>
            <person name="Spring S."/>
            <person name="Klenk H.-P."/>
            <person name="Woyke T."/>
        </authorList>
    </citation>
    <scope>NUCLEOTIDE SEQUENCE [LARGE SCALE GENOMIC DNA]</scope>
    <source>
        <strain evidence="3">ATCC 23193 / DSM 2154 / NCIB 8452 / DL</strain>
    </source>
</reference>
<name>F6DV14_DESRL</name>
<organism evidence="2 3">
    <name type="scientific">Desulforamulus ruminis (strain ATCC 23193 / DSM 2154 / NCIMB 8452 / DL)</name>
    <name type="common">Desulfotomaculum ruminis</name>
    <dbReference type="NCBI Taxonomy" id="696281"/>
    <lineage>
        <taxon>Bacteria</taxon>
        <taxon>Bacillati</taxon>
        <taxon>Bacillota</taxon>
        <taxon>Clostridia</taxon>
        <taxon>Eubacteriales</taxon>
        <taxon>Peptococcaceae</taxon>
        <taxon>Desulforamulus</taxon>
    </lineage>
</organism>